<dbReference type="EC" id="5.3.3.10" evidence="1"/>
<keyword evidence="1" id="KW-0413">Isomerase</keyword>
<dbReference type="Gene3D" id="3.30.429.10">
    <property type="entry name" value="Macrophage Migration Inhibitory Factor"/>
    <property type="match status" value="1"/>
</dbReference>
<dbReference type="GO" id="GO:0008704">
    <property type="term" value="F:5-carboxymethyl-2-hydroxymuconate delta-isomerase activity"/>
    <property type="evidence" value="ECO:0007669"/>
    <property type="project" value="UniProtKB-EC"/>
</dbReference>
<protein>
    <submittedName>
        <fullName evidence="1">5-carboxymethyl-2-hydroxymuconate delta isomerase</fullName>
        <ecNumber evidence="1">5.3.3.10</ecNumber>
    </submittedName>
</protein>
<dbReference type="HOGENOM" id="CLU_139188_1_0_6"/>
<dbReference type="CDD" id="cd00580">
    <property type="entry name" value="CHMI"/>
    <property type="match status" value="1"/>
</dbReference>
<accession>B8KTQ4</accession>
<evidence type="ECO:0000313" key="1">
    <source>
        <dbReference type="EMBL" id="EED35676.1"/>
    </source>
</evidence>
<dbReference type="OrthoDB" id="9814215at2"/>
<keyword evidence="2" id="KW-1185">Reference proteome</keyword>
<dbReference type="RefSeq" id="WP_009020422.1">
    <property type="nucleotide sequence ID" value="NZ_DS999411.1"/>
</dbReference>
<dbReference type="PANTHER" id="PTHR37950:SF1">
    <property type="entry name" value="4-HYDROXYPHENYLACETATE CATABOLISM PROTEIN"/>
    <property type="match status" value="1"/>
</dbReference>
<name>B8KTQ4_9GAMM</name>
<reference evidence="2" key="1">
    <citation type="journal article" date="2013" name="BMC Microbiol.">
        <title>Taxonomy and evolution of bacteriochlorophyll a-containing members of the OM60/NOR5 clade of marine gammaproteobacteria: description of Luminiphilus syltensis gen. nov., sp. nov., reclassification of Haliea rubra as Pseudohaliea rubra gen. nov., comb. nov., and emendation of Chromatocurvus halotolerans.</title>
        <authorList>
            <person name="Spring S."/>
            <person name="Riedel T."/>
            <person name="Sproer C."/>
            <person name="Yan S."/>
            <person name="Harder J."/>
            <person name="Fuchs B.M."/>
        </authorList>
    </citation>
    <scope>NUCLEOTIDE SEQUENCE [LARGE SCALE GENOMIC DNA]</scope>
    <source>
        <strain evidence="2">NOR51-B</strain>
    </source>
</reference>
<dbReference type="PANTHER" id="PTHR37950">
    <property type="entry name" value="4-HYDROXYPHENYLACETATE CATABOLISM PROTEIN"/>
    <property type="match status" value="1"/>
</dbReference>
<dbReference type="EMBL" id="DS999411">
    <property type="protein sequence ID" value="EED35676.1"/>
    <property type="molecule type" value="Genomic_DNA"/>
</dbReference>
<dbReference type="InterPro" id="IPR004220">
    <property type="entry name" value="5-COMe_2-OHmuconate_Isoase"/>
</dbReference>
<proteinExistence type="predicted"/>
<dbReference type="Proteomes" id="UP000004699">
    <property type="component" value="Unassembled WGS sequence"/>
</dbReference>
<gene>
    <name evidence="1" type="primary">hpcD</name>
    <name evidence="1" type="ORF">NOR51B_1623</name>
</gene>
<dbReference type="STRING" id="565045.NOR51B_1623"/>
<organism evidence="1 2">
    <name type="scientific">Luminiphilus syltensis NOR5-1B</name>
    <dbReference type="NCBI Taxonomy" id="565045"/>
    <lineage>
        <taxon>Bacteria</taxon>
        <taxon>Pseudomonadati</taxon>
        <taxon>Pseudomonadota</taxon>
        <taxon>Gammaproteobacteria</taxon>
        <taxon>Cellvibrionales</taxon>
        <taxon>Halieaceae</taxon>
        <taxon>Luminiphilus</taxon>
    </lineage>
</organism>
<evidence type="ECO:0000313" key="2">
    <source>
        <dbReference type="Proteomes" id="UP000004699"/>
    </source>
</evidence>
<dbReference type="AlphaFoldDB" id="B8KTQ4"/>
<dbReference type="InterPro" id="IPR014347">
    <property type="entry name" value="Tautomerase/MIF_sf"/>
</dbReference>
<dbReference type="SUPFAM" id="SSF55331">
    <property type="entry name" value="Tautomerase/MIF"/>
    <property type="match status" value="1"/>
</dbReference>
<dbReference type="Pfam" id="PF02962">
    <property type="entry name" value="CHMI"/>
    <property type="match status" value="1"/>
</dbReference>
<dbReference type="eggNOG" id="COG3232">
    <property type="taxonomic scope" value="Bacteria"/>
</dbReference>
<sequence length="121" mass="13407">MPHLIVDYSANLPEPELQLDSLLDNLVHTAIGTGLFPESGMRARAIRCDHYRVGNGDPDNGFINVSMRVGAGRDLADLQSAGEQIFETLKQHTAALMQRQKVALSCEMRELAPVKFNFKNL</sequence>